<evidence type="ECO:0000313" key="3">
    <source>
        <dbReference type="RefSeq" id="XP_024938975.1"/>
    </source>
</evidence>
<proteinExistence type="predicted"/>
<accession>A0AAJ7VZH8</accession>
<organism evidence="2 3">
    <name type="scientific">Cephus cinctus</name>
    <name type="common">Wheat stem sawfly</name>
    <dbReference type="NCBI Taxonomy" id="211228"/>
    <lineage>
        <taxon>Eukaryota</taxon>
        <taxon>Metazoa</taxon>
        <taxon>Ecdysozoa</taxon>
        <taxon>Arthropoda</taxon>
        <taxon>Hexapoda</taxon>
        <taxon>Insecta</taxon>
        <taxon>Pterygota</taxon>
        <taxon>Neoptera</taxon>
        <taxon>Endopterygota</taxon>
        <taxon>Hymenoptera</taxon>
        <taxon>Cephoidea</taxon>
        <taxon>Cephidae</taxon>
        <taxon>Cephus</taxon>
    </lineage>
</organism>
<sequence length="215" mass="24638">MIDTPSNPDVISSRTWTATFISLIALLSHGSYVQAATNRHVRDNVVYGSSDLVTSGTLKDVGKSKETDRVTAHLHSAGANDVSVQDNHDDNSPALNSFLENVLKAQNELKWIDQAVRRVDVGEKRFDRFQSGSDRFGRMSDLNSKDIYQTRIRVKRDLDQAKGPDASWVPEKKKYENDYRGFPERTYLDDELKFKRDVDPDDFQEDTVNLLWRWL</sequence>
<feature type="signal peptide" evidence="1">
    <location>
        <begin position="1"/>
        <end position="35"/>
    </location>
</feature>
<evidence type="ECO:0000256" key="1">
    <source>
        <dbReference type="SAM" id="SignalP"/>
    </source>
</evidence>
<dbReference type="RefSeq" id="XP_024938975.1">
    <property type="nucleotide sequence ID" value="XM_025083207.1"/>
</dbReference>
<keyword evidence="2" id="KW-1185">Reference proteome</keyword>
<reference evidence="3" key="1">
    <citation type="submission" date="2025-08" db="UniProtKB">
        <authorList>
            <consortium name="RefSeq"/>
        </authorList>
    </citation>
    <scope>IDENTIFICATION</scope>
</reference>
<dbReference type="Proteomes" id="UP000694920">
    <property type="component" value="Unplaced"/>
</dbReference>
<dbReference type="AlphaFoldDB" id="A0AAJ7VZH8"/>
<feature type="chain" id="PRO_5042610788" evidence="1">
    <location>
        <begin position="36"/>
        <end position="215"/>
    </location>
</feature>
<gene>
    <name evidence="3" type="primary">LOC112494081</name>
</gene>
<name>A0AAJ7VZH8_CEPCN</name>
<keyword evidence="1" id="KW-0732">Signal</keyword>
<evidence type="ECO:0000313" key="2">
    <source>
        <dbReference type="Proteomes" id="UP000694920"/>
    </source>
</evidence>
<dbReference type="KEGG" id="ccin:112494081"/>
<dbReference type="GeneID" id="112494081"/>
<protein>
    <submittedName>
        <fullName evidence="3">Uncharacterized protein LOC112494081</fullName>
    </submittedName>
</protein>